<dbReference type="Proteomes" id="UP001154078">
    <property type="component" value="Chromosome 9"/>
</dbReference>
<keyword evidence="3" id="KW-1185">Reference proteome</keyword>
<dbReference type="PANTHER" id="PTHR45877">
    <property type="entry name" value="E3 UBIQUITIN-PROTEIN LIGASE SIAH2"/>
    <property type="match status" value="1"/>
</dbReference>
<dbReference type="GO" id="GO:0005737">
    <property type="term" value="C:cytoplasm"/>
    <property type="evidence" value="ECO:0007669"/>
    <property type="project" value="TreeGrafter"/>
</dbReference>
<feature type="compositionally biased region" description="Polar residues" evidence="1">
    <location>
        <begin position="389"/>
        <end position="404"/>
    </location>
</feature>
<dbReference type="PANTHER" id="PTHR45877:SF2">
    <property type="entry name" value="E3 UBIQUITIN-PROTEIN LIGASE SINA-RELATED"/>
    <property type="match status" value="1"/>
</dbReference>
<dbReference type="GO" id="GO:0061630">
    <property type="term" value="F:ubiquitin protein ligase activity"/>
    <property type="evidence" value="ECO:0007669"/>
    <property type="project" value="TreeGrafter"/>
</dbReference>
<dbReference type="Gene3D" id="3.30.40.10">
    <property type="entry name" value="Zinc/RING finger domain, C3HC4 (zinc finger)"/>
    <property type="match status" value="1"/>
</dbReference>
<feature type="compositionally biased region" description="Polar residues" evidence="1">
    <location>
        <begin position="352"/>
        <end position="374"/>
    </location>
</feature>
<sequence>MQAPLIPLYKINQLRCFNCNQFLLCGPIHLNPNDGSSLCGRCRGIATNIFHNKAYEAIASIFGHPCVNWEKHCDQILLWNGNFAHENECTQPGCCICCKSSRKLPSDNGNALPVAKVPIEALEKLKCIFCYGFISCGPVLLTPDGENICNRCVATQENLYNEKRNLPYEMLAEILIFPCRYIRRGCPSSFKYGVDIFEHENHCDYRQVNRRQEPEREFSQRKQGVIKYSKLNDKKERGVIQTHAGHVFGTITPNYVPAFAPPNAKSNQFDINKDLIKSLQKKQHRQRNRVDDGQVYQQDCDIHSEATSISDGIDNSAFERDQHRDSGNHKPPEPSQYSLDINRLARLRNPRLSDNSFQNYRPSLSRGESINGSSKGIPRAHADGRNQRDSYQGSQLSRTNSVAPVTSHRIHPVAEEIRQFKLRKTKNPYKECNNLDDLRHIQERF</sequence>
<dbReference type="EMBL" id="OV121140">
    <property type="protein sequence ID" value="CAH0563494.1"/>
    <property type="molecule type" value="Genomic_DNA"/>
</dbReference>
<dbReference type="GO" id="GO:0043161">
    <property type="term" value="P:proteasome-mediated ubiquitin-dependent protein catabolic process"/>
    <property type="evidence" value="ECO:0007669"/>
    <property type="project" value="TreeGrafter"/>
</dbReference>
<dbReference type="AlphaFoldDB" id="A0A9P0BIF5"/>
<name>A0A9P0BIF5_BRAAE</name>
<dbReference type="InterPro" id="IPR004162">
    <property type="entry name" value="SINA-like_animal"/>
</dbReference>
<evidence type="ECO:0000313" key="2">
    <source>
        <dbReference type="EMBL" id="CAH0563494.1"/>
    </source>
</evidence>
<organism evidence="2 3">
    <name type="scientific">Brassicogethes aeneus</name>
    <name type="common">Rape pollen beetle</name>
    <name type="synonym">Meligethes aeneus</name>
    <dbReference type="NCBI Taxonomy" id="1431903"/>
    <lineage>
        <taxon>Eukaryota</taxon>
        <taxon>Metazoa</taxon>
        <taxon>Ecdysozoa</taxon>
        <taxon>Arthropoda</taxon>
        <taxon>Hexapoda</taxon>
        <taxon>Insecta</taxon>
        <taxon>Pterygota</taxon>
        <taxon>Neoptera</taxon>
        <taxon>Endopterygota</taxon>
        <taxon>Coleoptera</taxon>
        <taxon>Polyphaga</taxon>
        <taxon>Cucujiformia</taxon>
        <taxon>Nitidulidae</taxon>
        <taxon>Meligethinae</taxon>
        <taxon>Brassicogethes</taxon>
    </lineage>
</organism>
<evidence type="ECO:0000256" key="1">
    <source>
        <dbReference type="SAM" id="MobiDB-lite"/>
    </source>
</evidence>
<reference evidence="2" key="1">
    <citation type="submission" date="2021-12" db="EMBL/GenBank/DDBJ databases">
        <authorList>
            <person name="King R."/>
        </authorList>
    </citation>
    <scope>NUCLEOTIDE SEQUENCE</scope>
</reference>
<evidence type="ECO:0000313" key="3">
    <source>
        <dbReference type="Proteomes" id="UP001154078"/>
    </source>
</evidence>
<dbReference type="GO" id="GO:0031624">
    <property type="term" value="F:ubiquitin conjugating enzyme binding"/>
    <property type="evidence" value="ECO:0007669"/>
    <property type="project" value="TreeGrafter"/>
</dbReference>
<dbReference type="OrthoDB" id="6704469at2759"/>
<accession>A0A9P0BIF5</accession>
<feature type="region of interest" description="Disordered" evidence="1">
    <location>
        <begin position="306"/>
        <end position="406"/>
    </location>
</feature>
<gene>
    <name evidence="2" type="ORF">MELIAE_LOCUS12304</name>
</gene>
<feature type="compositionally biased region" description="Basic and acidic residues" evidence="1">
    <location>
        <begin position="317"/>
        <end position="332"/>
    </location>
</feature>
<protein>
    <submittedName>
        <fullName evidence="2">Uncharacterized protein</fullName>
    </submittedName>
</protein>
<dbReference type="InterPro" id="IPR013083">
    <property type="entry name" value="Znf_RING/FYVE/PHD"/>
</dbReference>
<proteinExistence type="predicted"/>